<sequence>MERNMQEDLKKVAAAFFKVFFDYFELDSLYFGSIDFELDYMFGDSWIEREILRAIEWEPERPDEEDWRLVYSEKQLVYARDLYYKKLMPYLEELWVNENKNKMIKIEKLIETNKTLEKLLKQEKEENKELKTKLETLYLIAKSMIRILNSNVT</sequence>
<proteinExistence type="predicted"/>
<keyword evidence="1" id="KW-0175">Coiled coil</keyword>
<dbReference type="EMBL" id="LAZR01057277">
    <property type="protein sequence ID" value="KKK72387.1"/>
    <property type="molecule type" value="Genomic_DNA"/>
</dbReference>
<comment type="caution">
    <text evidence="2">The sequence shown here is derived from an EMBL/GenBank/DDBJ whole genome shotgun (WGS) entry which is preliminary data.</text>
</comment>
<evidence type="ECO:0000313" key="2">
    <source>
        <dbReference type="EMBL" id="KKK72387.1"/>
    </source>
</evidence>
<protein>
    <submittedName>
        <fullName evidence="2">Uncharacterized protein</fullName>
    </submittedName>
</protein>
<feature type="coiled-coil region" evidence="1">
    <location>
        <begin position="99"/>
        <end position="140"/>
    </location>
</feature>
<name>A0A0F8XTI2_9ZZZZ</name>
<reference evidence="2" key="1">
    <citation type="journal article" date="2015" name="Nature">
        <title>Complex archaea that bridge the gap between prokaryotes and eukaryotes.</title>
        <authorList>
            <person name="Spang A."/>
            <person name="Saw J.H."/>
            <person name="Jorgensen S.L."/>
            <person name="Zaremba-Niedzwiedzka K."/>
            <person name="Martijn J."/>
            <person name="Lind A.E."/>
            <person name="van Eijk R."/>
            <person name="Schleper C."/>
            <person name="Guy L."/>
            <person name="Ettema T.J."/>
        </authorList>
    </citation>
    <scope>NUCLEOTIDE SEQUENCE</scope>
</reference>
<evidence type="ECO:0000256" key="1">
    <source>
        <dbReference type="SAM" id="Coils"/>
    </source>
</evidence>
<accession>A0A0F8XTI2</accession>
<organism evidence="2">
    <name type="scientific">marine sediment metagenome</name>
    <dbReference type="NCBI Taxonomy" id="412755"/>
    <lineage>
        <taxon>unclassified sequences</taxon>
        <taxon>metagenomes</taxon>
        <taxon>ecological metagenomes</taxon>
    </lineage>
</organism>
<dbReference type="AlphaFoldDB" id="A0A0F8XTI2"/>
<gene>
    <name evidence="2" type="ORF">LCGC14_2904370</name>
</gene>